<comment type="caution">
    <text evidence="1">The sequence shown here is derived from an EMBL/GenBank/DDBJ whole genome shotgun (WGS) entry which is preliminary data.</text>
</comment>
<name>A0A0G1KNC7_9BACT</name>
<organism evidence="1 2">
    <name type="scientific">Candidatus Collierbacteria bacterium GW2011_GWA2_44_99</name>
    <dbReference type="NCBI Taxonomy" id="1618380"/>
    <lineage>
        <taxon>Bacteria</taxon>
        <taxon>Candidatus Collieribacteriota</taxon>
    </lineage>
</organism>
<reference evidence="1 2" key="1">
    <citation type="journal article" date="2015" name="Nature">
        <title>rRNA introns, odd ribosomes, and small enigmatic genomes across a large radiation of phyla.</title>
        <authorList>
            <person name="Brown C.T."/>
            <person name="Hug L.A."/>
            <person name="Thomas B.C."/>
            <person name="Sharon I."/>
            <person name="Castelle C.J."/>
            <person name="Singh A."/>
            <person name="Wilkins M.J."/>
            <person name="Williams K.H."/>
            <person name="Banfield J.F."/>
        </authorList>
    </citation>
    <scope>NUCLEOTIDE SEQUENCE [LARGE SCALE GENOMIC DNA]</scope>
</reference>
<protein>
    <submittedName>
        <fullName evidence="1">Uncharacterized protein</fullName>
    </submittedName>
</protein>
<evidence type="ECO:0000313" key="2">
    <source>
        <dbReference type="Proteomes" id="UP000034797"/>
    </source>
</evidence>
<accession>A0A0G1KNC7</accession>
<dbReference type="EMBL" id="LCJW01000043">
    <property type="protein sequence ID" value="KKT84990.1"/>
    <property type="molecule type" value="Genomic_DNA"/>
</dbReference>
<dbReference type="Proteomes" id="UP000034797">
    <property type="component" value="Unassembled WGS sequence"/>
</dbReference>
<sequence>MFEWLFGYKIDPQTTVECWFLESYSITEESAKGNRTLAYTTTWKEYQYKSLIHPKNKFGPKDTLVVIGLNVNLTSDYNFFTKEDFENRAKNVPIRNEEERAAWIDRMLETLPSKKESLDKLITKIESLREGLSTLVDELHSLS</sequence>
<proteinExistence type="predicted"/>
<dbReference type="AlphaFoldDB" id="A0A0G1KNC7"/>
<gene>
    <name evidence="1" type="ORF">UW84_C0043G0007</name>
</gene>
<evidence type="ECO:0000313" key="1">
    <source>
        <dbReference type="EMBL" id="KKT84990.1"/>
    </source>
</evidence>